<accession>A0A016WLT2</accession>
<reference evidence="3" key="1">
    <citation type="journal article" date="2015" name="Nat. Genet.">
        <title>The genome and transcriptome of the zoonotic hookworm Ancylostoma ceylanicum identify infection-specific gene families.</title>
        <authorList>
            <person name="Schwarz E.M."/>
            <person name="Hu Y."/>
            <person name="Antoshechkin I."/>
            <person name="Miller M.M."/>
            <person name="Sternberg P.W."/>
            <person name="Aroian R.V."/>
        </authorList>
    </citation>
    <scope>NUCLEOTIDE SEQUENCE</scope>
    <source>
        <strain evidence="3">HY135</strain>
    </source>
</reference>
<keyword evidence="3" id="KW-1185">Reference proteome</keyword>
<dbReference type="AlphaFoldDB" id="A0A016WLT2"/>
<evidence type="ECO:0000313" key="2">
    <source>
        <dbReference type="EMBL" id="EYC40789.1"/>
    </source>
</evidence>
<dbReference type="Proteomes" id="UP000024635">
    <property type="component" value="Unassembled WGS sequence"/>
</dbReference>
<proteinExistence type="predicted"/>
<protein>
    <submittedName>
        <fullName evidence="2">Uncharacterized protein</fullName>
    </submittedName>
</protein>
<sequence length="139" mass="15827">MSRKFSERKTNEDDVRAYQMRTTRETCVSRATVVEQLTNRKTIEVVLFVRLPYAGPPMPDTTDEWRDEALLPRTNGYWLVKLRAANSRKKRDLMSCALTPKNAPNHRLMEHVALRTSSKSSTTDDSGAVAQADAENIEN</sequence>
<name>A0A016WLT2_9BILA</name>
<comment type="caution">
    <text evidence="2">The sequence shown here is derived from an EMBL/GenBank/DDBJ whole genome shotgun (WGS) entry which is preliminary data.</text>
</comment>
<feature type="region of interest" description="Disordered" evidence="1">
    <location>
        <begin position="115"/>
        <end position="139"/>
    </location>
</feature>
<evidence type="ECO:0000313" key="3">
    <source>
        <dbReference type="Proteomes" id="UP000024635"/>
    </source>
</evidence>
<gene>
    <name evidence="2" type="primary">Acey_s0597.g453</name>
    <name evidence="2" type="ORF">Y032_0597g453</name>
</gene>
<feature type="compositionally biased region" description="Low complexity" evidence="1">
    <location>
        <begin position="116"/>
        <end position="126"/>
    </location>
</feature>
<evidence type="ECO:0000256" key="1">
    <source>
        <dbReference type="SAM" id="MobiDB-lite"/>
    </source>
</evidence>
<dbReference type="EMBL" id="JARK01000197">
    <property type="protein sequence ID" value="EYC40789.1"/>
    <property type="molecule type" value="Genomic_DNA"/>
</dbReference>
<organism evidence="2 3">
    <name type="scientific">Ancylostoma ceylanicum</name>
    <dbReference type="NCBI Taxonomy" id="53326"/>
    <lineage>
        <taxon>Eukaryota</taxon>
        <taxon>Metazoa</taxon>
        <taxon>Ecdysozoa</taxon>
        <taxon>Nematoda</taxon>
        <taxon>Chromadorea</taxon>
        <taxon>Rhabditida</taxon>
        <taxon>Rhabditina</taxon>
        <taxon>Rhabditomorpha</taxon>
        <taxon>Strongyloidea</taxon>
        <taxon>Ancylostomatidae</taxon>
        <taxon>Ancylostomatinae</taxon>
        <taxon>Ancylostoma</taxon>
    </lineage>
</organism>